<name>A0A6S6R0K9_9FIRM</name>
<dbReference type="CDD" id="cd12797">
    <property type="entry name" value="M23_peptidase"/>
    <property type="match status" value="1"/>
</dbReference>
<proteinExistence type="predicted"/>
<feature type="domain" description="M23ase beta-sheet core" evidence="1">
    <location>
        <begin position="201"/>
        <end position="285"/>
    </location>
</feature>
<evidence type="ECO:0000313" key="2">
    <source>
        <dbReference type="EMBL" id="BCJ93082.1"/>
    </source>
</evidence>
<dbReference type="InterPro" id="IPR016047">
    <property type="entry name" value="M23ase_b-sheet_dom"/>
</dbReference>
<dbReference type="AlphaFoldDB" id="A0A6S6R0K9"/>
<reference evidence="2 3" key="1">
    <citation type="journal article" date="2016" name="Int. J. Syst. Evol. Microbiol.">
        <title>Descriptions of Anaerotaenia torta gen. nov., sp. nov. and Anaerocolumna cellulosilytica gen. nov., sp. nov. isolated from a methanogenic reactor of cattle waste.</title>
        <authorList>
            <person name="Uek A."/>
            <person name="Ohtaki Y."/>
            <person name="Kaku N."/>
            <person name="Ueki K."/>
        </authorList>
    </citation>
    <scope>NUCLEOTIDE SEQUENCE [LARGE SCALE GENOMIC DNA]</scope>
    <source>
        <strain evidence="2 3">SN021</strain>
    </source>
</reference>
<dbReference type="Proteomes" id="UP000515561">
    <property type="component" value="Chromosome"/>
</dbReference>
<organism evidence="2 3">
    <name type="scientific">Anaerocolumna cellulosilytica</name>
    <dbReference type="NCBI Taxonomy" id="433286"/>
    <lineage>
        <taxon>Bacteria</taxon>
        <taxon>Bacillati</taxon>
        <taxon>Bacillota</taxon>
        <taxon>Clostridia</taxon>
        <taxon>Lachnospirales</taxon>
        <taxon>Lachnospiraceae</taxon>
        <taxon>Anaerocolumna</taxon>
    </lineage>
</organism>
<dbReference type="Gene3D" id="2.70.70.10">
    <property type="entry name" value="Glucose Permease (Domain IIA)"/>
    <property type="match status" value="1"/>
</dbReference>
<protein>
    <recommendedName>
        <fullName evidence="1">M23ase beta-sheet core domain-containing protein</fullName>
    </recommendedName>
</protein>
<gene>
    <name evidence="2" type="ORF">acsn021_06510</name>
</gene>
<dbReference type="Pfam" id="PF01551">
    <property type="entry name" value="Peptidase_M23"/>
    <property type="match status" value="1"/>
</dbReference>
<sequence length="360" mass="40658">MRHIKKVLYSIPFLALVLLYITLPVSAATTDDLRELIGSSRITDEAYIKEMKQIIYYYNSMERKEQLFELMKGLGNEKEANDYEELLKKTSVAVDKLIKDFKAAKSQEVLLEDYNDIYTLLKKIDAVSVANTISPAIYTTNIKEIEDLFRYALSVKNSMDDNTEIGIIGEELLPPSGKDFQILRSFGENKIILSKPTIETSNGITMSVQMNSQVYSQFNGVVESVQKTEDGYRVVVTTGKSIECTYSTIRNVKVKSGSKVNQYDVIGTASNNNLLFSIQLNTVFINPLYLYGTKGITAYEKWMAANPEMVVTRADFSYVLKDIAEELESQQISSSIVNDEGEISEIIWEEGYEAPKMPDN</sequence>
<dbReference type="InterPro" id="IPR011055">
    <property type="entry name" value="Dup_hybrid_motif"/>
</dbReference>
<dbReference type="SUPFAM" id="SSF51261">
    <property type="entry name" value="Duplicated hybrid motif"/>
    <property type="match status" value="1"/>
</dbReference>
<keyword evidence="3" id="KW-1185">Reference proteome</keyword>
<dbReference type="RefSeq" id="WP_184095247.1">
    <property type="nucleotide sequence ID" value="NZ_AP023367.1"/>
</dbReference>
<dbReference type="EMBL" id="AP023367">
    <property type="protein sequence ID" value="BCJ93082.1"/>
    <property type="molecule type" value="Genomic_DNA"/>
</dbReference>
<dbReference type="KEGG" id="acel:acsn021_06510"/>
<evidence type="ECO:0000259" key="1">
    <source>
        <dbReference type="Pfam" id="PF01551"/>
    </source>
</evidence>
<accession>A0A6S6R0K9</accession>
<evidence type="ECO:0000313" key="3">
    <source>
        <dbReference type="Proteomes" id="UP000515561"/>
    </source>
</evidence>